<evidence type="ECO:0000313" key="3">
    <source>
        <dbReference type="Proteomes" id="UP000298642"/>
    </source>
</evidence>
<feature type="active site" description="Proton acceptor" evidence="1">
    <location>
        <position position="195"/>
    </location>
</feature>
<gene>
    <name evidence="2" type="ORF">EIO64_02535</name>
</gene>
<dbReference type="AlphaFoldDB" id="A0A4D7AL00"/>
<accession>A0A4D7AL00</accession>
<reference evidence="3" key="1">
    <citation type="submission" date="2018-12" db="EMBL/GenBank/DDBJ databases">
        <title>Dusodibacter welbiota gen. nov., sp. nov., isolated from human faeces and emended description of the Oscillibacter genus.</title>
        <authorList>
            <person name="Le Roy T."/>
            <person name="Van der Smissen P."/>
            <person name="Delzenne N."/>
            <person name="Muccioli G."/>
            <person name="Collet J.F."/>
            <person name="Cani P.D."/>
        </authorList>
    </citation>
    <scope>NUCLEOTIDE SEQUENCE [LARGE SCALE GENOMIC DNA]</scope>
    <source>
        <strain evidence="3">J115</strain>
    </source>
</reference>
<dbReference type="EMBL" id="CP034413">
    <property type="protein sequence ID" value="QCI58241.1"/>
    <property type="molecule type" value="Genomic_DNA"/>
</dbReference>
<evidence type="ECO:0000256" key="1">
    <source>
        <dbReference type="PIRSR" id="PIRSR000440-1"/>
    </source>
</evidence>
<dbReference type="PANTHER" id="PTHR38474:SF2">
    <property type="entry name" value="CHLORAMPHENICOL ACETYLTRANSFERASE"/>
    <property type="match status" value="1"/>
</dbReference>
<dbReference type="SUPFAM" id="SSF52777">
    <property type="entry name" value="CoA-dependent acyltransferases"/>
    <property type="match status" value="1"/>
</dbReference>
<dbReference type="PIRSF" id="PIRSF000440">
    <property type="entry name" value="CAT"/>
    <property type="match status" value="1"/>
</dbReference>
<dbReference type="SMART" id="SM01059">
    <property type="entry name" value="CAT"/>
    <property type="match status" value="1"/>
</dbReference>
<dbReference type="Proteomes" id="UP000298642">
    <property type="component" value="Chromosome"/>
</dbReference>
<dbReference type="InterPro" id="IPR001707">
    <property type="entry name" value="Cmp_AcTrfase"/>
</dbReference>
<keyword evidence="3" id="KW-1185">Reference proteome</keyword>
<dbReference type="InterPro" id="IPR023213">
    <property type="entry name" value="CAT-like_dom_sf"/>
</dbReference>
<dbReference type="Gene3D" id="3.30.559.10">
    <property type="entry name" value="Chloramphenicol acetyltransferase-like domain"/>
    <property type="match status" value="1"/>
</dbReference>
<protein>
    <submittedName>
        <fullName evidence="2">Chloramphenicol acetyltransferase</fullName>
    </submittedName>
</protein>
<organism evidence="2 3">
    <name type="scientific">Dysosmobacter welbionis</name>
    <dbReference type="NCBI Taxonomy" id="2093857"/>
    <lineage>
        <taxon>Bacteria</taxon>
        <taxon>Bacillati</taxon>
        <taxon>Bacillota</taxon>
        <taxon>Clostridia</taxon>
        <taxon>Eubacteriales</taxon>
        <taxon>Oscillospiraceae</taxon>
        <taxon>Dysosmobacter</taxon>
    </lineage>
</organism>
<name>A0A4D7AL00_9FIRM</name>
<dbReference type="GO" id="GO:0008811">
    <property type="term" value="F:chloramphenicol O-acetyltransferase activity"/>
    <property type="evidence" value="ECO:0007669"/>
    <property type="project" value="InterPro"/>
</dbReference>
<evidence type="ECO:0000313" key="2">
    <source>
        <dbReference type="EMBL" id="QCI58241.1"/>
    </source>
</evidence>
<proteinExistence type="predicted"/>
<dbReference type="Pfam" id="PF00302">
    <property type="entry name" value="CAT"/>
    <property type="match status" value="1"/>
</dbReference>
<sequence length="220" mass="25897">MNDNFCPSHTVVELDTWERGPVFRHFIDDLRCVMSLTVDLEISRFLKQLSASGFRFYPAMIWAVSNVLNAHAEFRYGWDDQGRLVLWDRIEPYYAHFHPDRETFAKLVTPFSSDLETFHRRFLEDRTRYAALDHFDLTDVPPNTFDVSCLPWVRYRSFDMHIFDSGTYLAPVVTWGKYEREGDRTILPVSLNIHHAVADGFHLSRFFLELQELLDAPEIS</sequence>
<dbReference type="KEGG" id="obj:EIO64_02535"/>
<dbReference type="RefSeq" id="WP_136890747.1">
    <property type="nucleotide sequence ID" value="NZ_CP034413.3"/>
</dbReference>
<dbReference type="PANTHER" id="PTHR38474">
    <property type="entry name" value="SLR0299 PROTEIN"/>
    <property type="match status" value="1"/>
</dbReference>
<keyword evidence="2" id="KW-0808">Transferase</keyword>